<evidence type="ECO:0000259" key="2">
    <source>
        <dbReference type="Pfam" id="PF04773"/>
    </source>
</evidence>
<keyword evidence="1" id="KW-0472">Membrane</keyword>
<dbReference type="OrthoDB" id="710640at2"/>
<dbReference type="Gene3D" id="3.55.50.30">
    <property type="match status" value="1"/>
</dbReference>
<dbReference type="PANTHER" id="PTHR30273">
    <property type="entry name" value="PERIPLASMIC SIGNAL SENSOR AND SIGMA FACTOR ACTIVATOR FECR-RELATED"/>
    <property type="match status" value="1"/>
</dbReference>
<feature type="transmembrane region" description="Helical" evidence="1">
    <location>
        <begin position="86"/>
        <end position="108"/>
    </location>
</feature>
<protein>
    <recommendedName>
        <fullName evidence="6">FecR protein domain-containing protein</fullName>
    </recommendedName>
</protein>
<keyword evidence="1" id="KW-0812">Transmembrane</keyword>
<evidence type="ECO:0000256" key="1">
    <source>
        <dbReference type="SAM" id="Phobius"/>
    </source>
</evidence>
<dbReference type="Proteomes" id="UP000032544">
    <property type="component" value="Unassembled WGS sequence"/>
</dbReference>
<dbReference type="RefSeq" id="WP_045027508.1">
    <property type="nucleotide sequence ID" value="NZ_JRHC01000001.1"/>
</dbReference>
<dbReference type="Pfam" id="PF16344">
    <property type="entry name" value="FecR_C"/>
    <property type="match status" value="1"/>
</dbReference>
<evidence type="ECO:0000313" key="5">
    <source>
        <dbReference type="Proteomes" id="UP000032544"/>
    </source>
</evidence>
<dbReference type="EMBL" id="JRHC01000001">
    <property type="protein sequence ID" value="KJF45368.1"/>
    <property type="molecule type" value="Genomic_DNA"/>
</dbReference>
<dbReference type="AlphaFoldDB" id="A0A0D8JHP4"/>
<dbReference type="InterPro" id="IPR012373">
    <property type="entry name" value="Ferrdict_sens_TM"/>
</dbReference>
<organism evidence="4 5">
    <name type="scientific">Draconibacterium sediminis</name>
    <dbReference type="NCBI Taxonomy" id="1544798"/>
    <lineage>
        <taxon>Bacteria</taxon>
        <taxon>Pseudomonadati</taxon>
        <taxon>Bacteroidota</taxon>
        <taxon>Bacteroidia</taxon>
        <taxon>Marinilabiliales</taxon>
        <taxon>Prolixibacteraceae</taxon>
        <taxon>Draconibacterium</taxon>
    </lineage>
</organism>
<dbReference type="GO" id="GO:0016989">
    <property type="term" value="F:sigma factor antagonist activity"/>
    <property type="evidence" value="ECO:0007669"/>
    <property type="project" value="TreeGrafter"/>
</dbReference>
<reference evidence="4 5" key="1">
    <citation type="submission" date="2014-09" db="EMBL/GenBank/DDBJ databases">
        <title>Draft Genome Sequence of Draconibacterium sp. JN14CK-3.</title>
        <authorList>
            <person name="Dong C."/>
            <person name="Lai Q."/>
            <person name="Shao Z."/>
        </authorList>
    </citation>
    <scope>NUCLEOTIDE SEQUENCE [LARGE SCALE GENOMIC DNA]</scope>
    <source>
        <strain evidence="4 5">JN14CK-3</strain>
    </source>
</reference>
<proteinExistence type="predicted"/>
<name>A0A0D8JHP4_9BACT</name>
<dbReference type="InterPro" id="IPR006860">
    <property type="entry name" value="FecR"/>
</dbReference>
<dbReference type="Gene3D" id="2.60.120.1440">
    <property type="match status" value="1"/>
</dbReference>
<dbReference type="InterPro" id="IPR032508">
    <property type="entry name" value="FecR_C"/>
</dbReference>
<keyword evidence="5" id="KW-1185">Reference proteome</keyword>
<evidence type="ECO:0000259" key="3">
    <source>
        <dbReference type="Pfam" id="PF16344"/>
    </source>
</evidence>
<dbReference type="PIRSF" id="PIRSF018266">
    <property type="entry name" value="FecR"/>
    <property type="match status" value="1"/>
</dbReference>
<accession>A0A0D8JHP4</accession>
<sequence>MTRLQKNKILTKYFNGGYSLSDYLQLKSWFENDSDFSELGEIIAEKWEKEEPSESENLSDEVFGIVRSAIGCDEKKEKNHRSISNLFFKVAAALVIGLLGGYFISYLMPDKYEPVIITARAPKGSLSETVLPDGTLIILNAGSELQYTVGENNQVNEVSLIGEAWFDVYKNPQRKFIVKTPFYHVNVLGTQFNVKAYREDKFLETTLVEGQVEITSSARIKLAAPLNLKPGEQFAFQKETKSGIIRQVNTKIFTSWKDNKLIFINMDLQELFVLLERKFGVEIEVISPEILDFHYTGSIKNESFIEILDLISLTLPIEYEIIGQQIKISRTK</sequence>
<keyword evidence="1" id="KW-1133">Transmembrane helix</keyword>
<feature type="domain" description="FecR protein" evidence="2">
    <location>
        <begin position="120"/>
        <end position="213"/>
    </location>
</feature>
<evidence type="ECO:0008006" key="6">
    <source>
        <dbReference type="Google" id="ProtNLM"/>
    </source>
</evidence>
<evidence type="ECO:0000313" key="4">
    <source>
        <dbReference type="EMBL" id="KJF45368.1"/>
    </source>
</evidence>
<dbReference type="PATRIC" id="fig|1544798.3.peg.1675"/>
<gene>
    <name evidence="4" type="ORF">LH29_08340</name>
</gene>
<comment type="caution">
    <text evidence="4">The sequence shown here is derived from an EMBL/GenBank/DDBJ whole genome shotgun (WGS) entry which is preliminary data.</text>
</comment>
<dbReference type="Pfam" id="PF04773">
    <property type="entry name" value="FecR"/>
    <property type="match status" value="1"/>
</dbReference>
<dbReference type="STRING" id="1544798.LH29_08340"/>
<feature type="domain" description="Protein FecR C-terminal" evidence="3">
    <location>
        <begin position="260"/>
        <end position="328"/>
    </location>
</feature>
<dbReference type="PANTHER" id="PTHR30273:SF2">
    <property type="entry name" value="PROTEIN FECR"/>
    <property type="match status" value="1"/>
</dbReference>